<dbReference type="Gene3D" id="3.40.50.300">
    <property type="entry name" value="P-loop containing nucleotide triphosphate hydrolases"/>
    <property type="match status" value="1"/>
</dbReference>
<dbReference type="SUPFAM" id="SSF52540">
    <property type="entry name" value="P-loop containing nucleoside triphosphate hydrolases"/>
    <property type="match status" value="1"/>
</dbReference>
<evidence type="ECO:0000256" key="2">
    <source>
        <dbReference type="ARBA" id="ARBA00022679"/>
    </source>
</evidence>
<dbReference type="InterPro" id="IPR027417">
    <property type="entry name" value="P-loop_NTPase"/>
</dbReference>
<evidence type="ECO:0000256" key="1">
    <source>
        <dbReference type="ARBA" id="ARBA00009924"/>
    </source>
</evidence>
<proteinExistence type="inferred from homology"/>
<dbReference type="GO" id="GO:0008976">
    <property type="term" value="F:polyphosphate kinase activity"/>
    <property type="evidence" value="ECO:0007669"/>
    <property type="project" value="InterPro"/>
</dbReference>
<evidence type="ECO:0000256" key="3">
    <source>
        <dbReference type="ARBA" id="ARBA00022777"/>
    </source>
</evidence>
<dbReference type="InterPro" id="IPR022488">
    <property type="entry name" value="PPK2-related"/>
</dbReference>
<keyword evidence="3 5" id="KW-0418">Kinase</keyword>
<reference evidence="6" key="1">
    <citation type="submission" date="2017-04" db="EMBL/GenBank/DDBJ databases">
        <authorList>
            <person name="Varghese N."/>
            <person name="Submissions S."/>
        </authorList>
    </citation>
    <scope>NUCLEOTIDE SEQUENCE [LARGE SCALE GENOMIC DNA]</scope>
    <source>
        <strain evidence="6">DSM 16537</strain>
    </source>
</reference>
<keyword evidence="6" id="KW-1185">Reference proteome</keyword>
<evidence type="ECO:0000313" key="6">
    <source>
        <dbReference type="Proteomes" id="UP000192333"/>
    </source>
</evidence>
<dbReference type="Proteomes" id="UP000192333">
    <property type="component" value="Chromosome I"/>
</dbReference>
<sequence length="272" mass="32269">MYSFPTSVNQNILTFEPMELTKEDLEILNSKIGIKHLLENKKIDLEKALYRARYELKLREIQVELVKMQLWLIANNKKLVVLFHGGDSSEKSGIIRKILSHNNPRHYRVEVNLPHRSEGVSGEWYFKKFVEKLPQPGEMVLWDRSWYNRATIEPVHGLCSQQEYELFMGQVNEFEKMLVESGVHLIKFYFSISKKEQAKRIKNIKLSPLTKWKMTPFDEQSQELWGEYKSYKEKMFANTSTDYAPWVEITEDKREEEMIQAANHILKAFPYE</sequence>
<protein>
    <submittedName>
        <fullName evidence="5">Polyphosphate kinase 2, PA0141 family</fullName>
    </submittedName>
</protein>
<gene>
    <name evidence="5" type="ORF">SAMN00777080_0774</name>
</gene>
<dbReference type="PANTHER" id="PTHR34383:SF1">
    <property type="entry name" value="ADP-POLYPHOSPHATE PHOSPHOTRANSFERASE"/>
    <property type="match status" value="1"/>
</dbReference>
<dbReference type="STRING" id="758820.SAMN00777080_0774"/>
<keyword evidence="2" id="KW-0808">Transferase</keyword>
<evidence type="ECO:0000259" key="4">
    <source>
        <dbReference type="Pfam" id="PF03976"/>
    </source>
</evidence>
<feature type="domain" description="Polyphosphate kinase-2-related" evidence="4">
    <location>
        <begin position="51"/>
        <end position="271"/>
    </location>
</feature>
<comment type="similarity">
    <text evidence="1">Belongs to the polyphosphate kinase 2 (PPK2) family. Class I subfamily.</text>
</comment>
<dbReference type="InterPro" id="IPR016898">
    <property type="entry name" value="Polyphosphate_phosphotransfera"/>
</dbReference>
<evidence type="ECO:0000313" key="5">
    <source>
        <dbReference type="EMBL" id="SMD42234.1"/>
    </source>
</evidence>
<accession>A0A1W2H0C9</accession>
<dbReference type="PANTHER" id="PTHR34383">
    <property type="entry name" value="POLYPHOSPHATE:AMP PHOSPHOTRANSFERASE-RELATED"/>
    <property type="match status" value="1"/>
</dbReference>
<dbReference type="AlphaFoldDB" id="A0A1W2H0C9"/>
<dbReference type="Pfam" id="PF03976">
    <property type="entry name" value="PPK2"/>
    <property type="match status" value="1"/>
</dbReference>
<organism evidence="5 6">
    <name type="scientific">Aquiflexum balticum DSM 16537</name>
    <dbReference type="NCBI Taxonomy" id="758820"/>
    <lineage>
        <taxon>Bacteria</taxon>
        <taxon>Pseudomonadati</taxon>
        <taxon>Bacteroidota</taxon>
        <taxon>Cytophagia</taxon>
        <taxon>Cytophagales</taxon>
        <taxon>Cyclobacteriaceae</taxon>
        <taxon>Aquiflexum</taxon>
    </lineage>
</organism>
<name>A0A1W2H0C9_9BACT</name>
<dbReference type="EMBL" id="LT838813">
    <property type="protein sequence ID" value="SMD42234.1"/>
    <property type="molecule type" value="Genomic_DNA"/>
</dbReference>
<dbReference type="PIRSF" id="PIRSF028756">
    <property type="entry name" value="PPK2_prd"/>
    <property type="match status" value="1"/>
</dbReference>